<evidence type="ECO:0000313" key="1">
    <source>
        <dbReference type="EMBL" id="MDJ1182253.1"/>
    </source>
</evidence>
<organism evidence="1 2">
    <name type="scientific">Roseofilum casamattae BLCC-M143</name>
    <dbReference type="NCBI Taxonomy" id="3022442"/>
    <lineage>
        <taxon>Bacteria</taxon>
        <taxon>Bacillati</taxon>
        <taxon>Cyanobacteriota</taxon>
        <taxon>Cyanophyceae</taxon>
        <taxon>Desertifilales</taxon>
        <taxon>Desertifilaceae</taxon>
        <taxon>Roseofilum</taxon>
        <taxon>Roseofilum casamattae</taxon>
    </lineage>
</organism>
<proteinExistence type="predicted"/>
<protein>
    <submittedName>
        <fullName evidence="1">Uncharacterized protein</fullName>
    </submittedName>
</protein>
<keyword evidence="2" id="KW-1185">Reference proteome</keyword>
<dbReference type="EMBL" id="JAQOSQ010000002">
    <property type="protein sequence ID" value="MDJ1182253.1"/>
    <property type="molecule type" value="Genomic_DNA"/>
</dbReference>
<sequence length="246" mass="28117">MGVLKTIARWMGINLHEAASVKQSARYLLDYHKKLYSQPHEFIIVDARDFVHLNLRFYDRTQEQLESLGFEKLADIEDVTMSEADRTKLPVLTRVMLSRDRRTVASIFIIPGGPRIVALESEFPESTFLVTNNTLGFNASLPIPEIEYLEFPRNTSIPELVKYHCIRIQALNANTPALIIRDFDEAIAMEHRLQTLKNNYQKARGYLTREDIERHAKFGQKGAAEILGDAVEALKAKEAEENNSND</sequence>
<evidence type="ECO:0000313" key="2">
    <source>
        <dbReference type="Proteomes" id="UP001232992"/>
    </source>
</evidence>
<reference evidence="1 2" key="1">
    <citation type="submission" date="2023-01" db="EMBL/GenBank/DDBJ databases">
        <title>Novel diversity within Roseofilum (Cyanobacteria; Desertifilaceae) from marine benthic mats with descriptions of four novel species.</title>
        <authorList>
            <person name="Wang Y."/>
            <person name="Berthold D.E."/>
            <person name="Hu J."/>
            <person name="Lefler F.W."/>
            <person name="Laughinghouse H.D. IV."/>
        </authorList>
    </citation>
    <scope>NUCLEOTIDE SEQUENCE [LARGE SCALE GENOMIC DNA]</scope>
    <source>
        <strain evidence="1 2">BLCC-M143</strain>
    </source>
</reference>
<name>A0ABT7BST6_9CYAN</name>
<accession>A0ABT7BST6</accession>
<gene>
    <name evidence="1" type="ORF">PMH09_03520</name>
</gene>
<comment type="caution">
    <text evidence="1">The sequence shown here is derived from an EMBL/GenBank/DDBJ whole genome shotgun (WGS) entry which is preliminary data.</text>
</comment>
<dbReference type="RefSeq" id="WP_283756905.1">
    <property type="nucleotide sequence ID" value="NZ_JAQOSQ010000002.1"/>
</dbReference>
<dbReference type="Proteomes" id="UP001232992">
    <property type="component" value="Unassembled WGS sequence"/>
</dbReference>